<dbReference type="GeneID" id="110792194"/>
<evidence type="ECO:0000313" key="3">
    <source>
        <dbReference type="Proteomes" id="UP000813463"/>
    </source>
</evidence>
<dbReference type="InterPro" id="IPR025452">
    <property type="entry name" value="DUF4218"/>
</dbReference>
<reference evidence="3" key="1">
    <citation type="journal article" date="2021" name="Nat. Commun.">
        <title>Genomic analyses provide insights into spinach domestication and the genetic basis of agronomic traits.</title>
        <authorList>
            <person name="Cai X."/>
            <person name="Sun X."/>
            <person name="Xu C."/>
            <person name="Sun H."/>
            <person name="Wang X."/>
            <person name="Ge C."/>
            <person name="Zhang Z."/>
            <person name="Wang Q."/>
            <person name="Fei Z."/>
            <person name="Jiao C."/>
            <person name="Wang Q."/>
        </authorList>
    </citation>
    <scope>NUCLEOTIDE SEQUENCE [LARGE SCALE GENOMIC DNA]</scope>
    <source>
        <strain evidence="3">cv. Varoflay</strain>
    </source>
</reference>
<dbReference type="Pfam" id="PF13960">
    <property type="entry name" value="DUF4218"/>
    <property type="match status" value="1"/>
</dbReference>
<name>A0ABM3QQE9_SPIOL</name>
<dbReference type="PANTHER" id="PTHR48258:SF5">
    <property type="match status" value="1"/>
</dbReference>
<dbReference type="PANTHER" id="PTHR48258">
    <property type="entry name" value="DUF4218 DOMAIN-CONTAINING PROTEIN-RELATED"/>
    <property type="match status" value="1"/>
</dbReference>
<evidence type="ECO:0008006" key="5">
    <source>
        <dbReference type="Google" id="ProtNLM"/>
    </source>
</evidence>
<feature type="domain" description="DUF4216" evidence="1">
    <location>
        <begin position="355"/>
        <end position="428"/>
    </location>
</feature>
<dbReference type="Pfam" id="PF13952">
    <property type="entry name" value="DUF4216"/>
    <property type="match status" value="1"/>
</dbReference>
<feature type="domain" description="DUF4218" evidence="2">
    <location>
        <begin position="78"/>
        <end position="174"/>
    </location>
</feature>
<dbReference type="RefSeq" id="XP_056685592.1">
    <property type="nucleotide sequence ID" value="XM_056829614.1"/>
</dbReference>
<reference evidence="4" key="2">
    <citation type="submission" date="2025-08" db="UniProtKB">
        <authorList>
            <consortium name="RefSeq"/>
        </authorList>
    </citation>
    <scope>IDENTIFICATION</scope>
    <source>
        <tissue evidence="4">Leaf</tissue>
    </source>
</reference>
<sequence length="497" mass="57450">MSKEGKKLFYEVLENVKFPDGYASNISRCGQKHRSLSGLKSHDCHVLMQCVLPIALRRNLDDKVVSVIDDLCSIFRVLCGKTLHIRALELLEQKAARVFYRLEKIFLPSFFTIMVHLVIHLVYEARIGGPVHYRWMYPIERYLKTLKSYVRNKAQPEGSIAQAYLAEECLIFYDQLDHDKDNNASDLSDLFPSEGKPYGNIQGFRMDDKVWKQAHRYILFNCGNPAIETLRKDHISHITRLTRRRRPSQHEKELLHNEGFSDWLQNYVKDPENASDERITTEIKSLARGPNHTRRFHAFDVNNGYLFRTKEYKKNMSTQNSGVVVVAKTQSYASSSDTRPMLGDLAYYGRVTDMIELDYYGDFKAVLFGCEWVDVVQGRGLRRDSLGYTHVNFSHLIHTGGRVNDEPYVFPSQVSQVIYIQDCRELDWFTPTPMKPRDLYDIGEDDHHDEHHAVGAHSIADQGDMEDDIDNLPSTIVSEGIYVDDDHIEDTDEEDNN</sequence>
<keyword evidence="3" id="KW-1185">Reference proteome</keyword>
<dbReference type="Proteomes" id="UP000813463">
    <property type="component" value="Chromosome 5"/>
</dbReference>
<gene>
    <name evidence="4" type="primary">LOC110792194</name>
</gene>
<dbReference type="InterPro" id="IPR025312">
    <property type="entry name" value="DUF4216"/>
</dbReference>
<evidence type="ECO:0000259" key="2">
    <source>
        <dbReference type="Pfam" id="PF13960"/>
    </source>
</evidence>
<protein>
    <recommendedName>
        <fullName evidence="5">DUF4218 domain-containing protein</fullName>
    </recommendedName>
</protein>
<organism evidence="3 4">
    <name type="scientific">Spinacia oleracea</name>
    <name type="common">Spinach</name>
    <dbReference type="NCBI Taxonomy" id="3562"/>
    <lineage>
        <taxon>Eukaryota</taxon>
        <taxon>Viridiplantae</taxon>
        <taxon>Streptophyta</taxon>
        <taxon>Embryophyta</taxon>
        <taxon>Tracheophyta</taxon>
        <taxon>Spermatophyta</taxon>
        <taxon>Magnoliopsida</taxon>
        <taxon>eudicotyledons</taxon>
        <taxon>Gunneridae</taxon>
        <taxon>Pentapetalae</taxon>
        <taxon>Caryophyllales</taxon>
        <taxon>Chenopodiaceae</taxon>
        <taxon>Chenopodioideae</taxon>
        <taxon>Anserineae</taxon>
        <taxon>Spinacia</taxon>
    </lineage>
</organism>
<evidence type="ECO:0000259" key="1">
    <source>
        <dbReference type="Pfam" id="PF13952"/>
    </source>
</evidence>
<accession>A0ABM3QQE9</accession>
<proteinExistence type="predicted"/>
<evidence type="ECO:0000313" key="4">
    <source>
        <dbReference type="RefSeq" id="XP_056685592.1"/>
    </source>
</evidence>